<dbReference type="RefSeq" id="WP_377968316.1">
    <property type="nucleotide sequence ID" value="NZ_JBHZOL010000138.1"/>
</dbReference>
<accession>A0ABW6IMA3</accession>
<feature type="domain" description="Choice-of-anchor A" evidence="3">
    <location>
        <begin position="33"/>
        <end position="274"/>
    </location>
</feature>
<evidence type="ECO:0000313" key="4">
    <source>
        <dbReference type="EMBL" id="MFE4108700.1"/>
    </source>
</evidence>
<comment type="caution">
    <text evidence="4">The sequence shown here is derived from an EMBL/GenBank/DDBJ whole genome shotgun (WGS) entry which is preliminary data.</text>
</comment>
<keyword evidence="5" id="KW-1185">Reference proteome</keyword>
<evidence type="ECO:0000256" key="2">
    <source>
        <dbReference type="SAM" id="SignalP"/>
    </source>
</evidence>
<organism evidence="4 5">
    <name type="scientific">Almyronema epifaneia S1</name>
    <dbReference type="NCBI Taxonomy" id="2991925"/>
    <lineage>
        <taxon>Bacteria</taxon>
        <taxon>Bacillati</taxon>
        <taxon>Cyanobacteriota</taxon>
        <taxon>Cyanophyceae</taxon>
        <taxon>Nodosilineales</taxon>
        <taxon>Nodosilineaceae</taxon>
        <taxon>Almyronema</taxon>
        <taxon>Almyronema epifaneia</taxon>
    </lineage>
</organism>
<keyword evidence="2" id="KW-0732">Signal</keyword>
<dbReference type="Proteomes" id="UP001600165">
    <property type="component" value="Unassembled WGS sequence"/>
</dbReference>
<dbReference type="Pfam" id="PF20597">
    <property type="entry name" value="pAdhesive_15"/>
    <property type="match status" value="1"/>
</dbReference>
<protein>
    <submittedName>
        <fullName evidence="4">Choice-of-anchor A family protein</fullName>
    </submittedName>
</protein>
<dbReference type="InterPro" id="IPR026588">
    <property type="entry name" value="Choice_anch_A"/>
</dbReference>
<dbReference type="EMBL" id="JBHZOL010000138">
    <property type="protein sequence ID" value="MFE4108700.1"/>
    <property type="molecule type" value="Genomic_DNA"/>
</dbReference>
<proteinExistence type="predicted"/>
<evidence type="ECO:0000256" key="1">
    <source>
        <dbReference type="SAM" id="MobiDB-lite"/>
    </source>
</evidence>
<name>A0ABW6IMA3_9CYAN</name>
<evidence type="ECO:0000259" key="3">
    <source>
        <dbReference type="Pfam" id="PF20597"/>
    </source>
</evidence>
<evidence type="ECO:0000313" key="5">
    <source>
        <dbReference type="Proteomes" id="UP001600165"/>
    </source>
</evidence>
<feature type="region of interest" description="Disordered" evidence="1">
    <location>
        <begin position="286"/>
        <end position="326"/>
    </location>
</feature>
<sequence>MLQNSIRKSPWVALPLAVAIAASFSGHAQAASFGIANDYNVFVFGDMNQSSDSEGRVAVGGNATFSNFGIGDRLDNSQGSDTRLVVGGNLTYNGGQVFGGGAIVGGQINTGVNFNCTPNCNVTTGNLIDFDAAKTYLTGFSEHVGGLAVTGSTEYKWGGIWLQGSNSDVNVFTINGSEFNGKSYLNLNGVGNDSTVVLNILGDTVNIANFGMNLGNLDPSKVLFNFIEATQIQTTGFSFAGSVLATKANVTFNNGNVEGRFIANSVSGSGEFHNFNFEGYVPEYVPPAPEVPDAGETSTELPPEVPGNNETPPEVSGGGSDPVAVPEPTAVAGLAVMGALFGVRRRQSR</sequence>
<feature type="chain" id="PRO_5046009107" evidence="2">
    <location>
        <begin position="31"/>
        <end position="349"/>
    </location>
</feature>
<dbReference type="NCBIfam" id="TIGR02595">
    <property type="entry name" value="PEP_CTERM"/>
    <property type="match status" value="1"/>
</dbReference>
<gene>
    <name evidence="4" type="ORF">ACFVKH_20700</name>
</gene>
<dbReference type="NCBIfam" id="TIGR04215">
    <property type="entry name" value="choice_anch_A"/>
    <property type="match status" value="1"/>
</dbReference>
<feature type="signal peptide" evidence="2">
    <location>
        <begin position="1"/>
        <end position="30"/>
    </location>
</feature>
<reference evidence="4 5" key="1">
    <citation type="submission" date="2024-10" db="EMBL/GenBank/DDBJ databases">
        <authorList>
            <person name="Ratan Roy A."/>
            <person name="Morales Sandoval P.H."/>
            <person name="De Los Santos Villalobos S."/>
            <person name="Chakraborty S."/>
            <person name="Mukherjee J."/>
        </authorList>
    </citation>
    <scope>NUCLEOTIDE SEQUENCE [LARGE SCALE GENOMIC DNA]</scope>
    <source>
        <strain evidence="4 5">S1</strain>
    </source>
</reference>
<dbReference type="InterPro" id="IPR013424">
    <property type="entry name" value="Ice-binding_C"/>
</dbReference>